<comment type="caution">
    <text evidence="2">The sequence shown here is derived from an EMBL/GenBank/DDBJ whole genome shotgun (WGS) entry which is preliminary data.</text>
</comment>
<protein>
    <submittedName>
        <fullName evidence="2">Uncharacterized protein</fullName>
    </submittedName>
</protein>
<proteinExistence type="predicted"/>
<keyword evidence="3" id="KW-1185">Reference proteome</keyword>
<organism evidence="2 3">
    <name type="scientific">Eumeta variegata</name>
    <name type="common">Bagworm moth</name>
    <name type="synonym">Eumeta japonica</name>
    <dbReference type="NCBI Taxonomy" id="151549"/>
    <lineage>
        <taxon>Eukaryota</taxon>
        <taxon>Metazoa</taxon>
        <taxon>Ecdysozoa</taxon>
        <taxon>Arthropoda</taxon>
        <taxon>Hexapoda</taxon>
        <taxon>Insecta</taxon>
        <taxon>Pterygota</taxon>
        <taxon>Neoptera</taxon>
        <taxon>Endopterygota</taxon>
        <taxon>Lepidoptera</taxon>
        <taxon>Glossata</taxon>
        <taxon>Ditrysia</taxon>
        <taxon>Tineoidea</taxon>
        <taxon>Psychidae</taxon>
        <taxon>Oiketicinae</taxon>
        <taxon>Eumeta</taxon>
    </lineage>
</organism>
<name>A0A4C1ZDI5_EUMVA</name>
<sequence length="97" mass="10806">MNDAMIETRTGALNKITIRVRARLNGRQTTPSRRRRPGRLIMIEGSRAEGGRQVVETASRIPLNRKAYRSANAMGTERFSDATAAASRLSRRARPTP</sequence>
<gene>
    <name evidence="2" type="ORF">EVAR_55700_1</name>
</gene>
<evidence type="ECO:0000313" key="3">
    <source>
        <dbReference type="Proteomes" id="UP000299102"/>
    </source>
</evidence>
<dbReference type="EMBL" id="BGZK01001723">
    <property type="protein sequence ID" value="GBP85223.1"/>
    <property type="molecule type" value="Genomic_DNA"/>
</dbReference>
<dbReference type="Proteomes" id="UP000299102">
    <property type="component" value="Unassembled WGS sequence"/>
</dbReference>
<reference evidence="2 3" key="1">
    <citation type="journal article" date="2019" name="Commun. Biol.">
        <title>The bagworm genome reveals a unique fibroin gene that provides high tensile strength.</title>
        <authorList>
            <person name="Kono N."/>
            <person name="Nakamura H."/>
            <person name="Ohtoshi R."/>
            <person name="Tomita M."/>
            <person name="Numata K."/>
            <person name="Arakawa K."/>
        </authorList>
    </citation>
    <scope>NUCLEOTIDE SEQUENCE [LARGE SCALE GENOMIC DNA]</scope>
</reference>
<feature type="region of interest" description="Disordered" evidence="1">
    <location>
        <begin position="77"/>
        <end position="97"/>
    </location>
</feature>
<dbReference type="AlphaFoldDB" id="A0A4C1ZDI5"/>
<evidence type="ECO:0000313" key="2">
    <source>
        <dbReference type="EMBL" id="GBP85223.1"/>
    </source>
</evidence>
<evidence type="ECO:0000256" key="1">
    <source>
        <dbReference type="SAM" id="MobiDB-lite"/>
    </source>
</evidence>
<accession>A0A4C1ZDI5</accession>